<keyword evidence="1" id="KW-0808">Transferase</keyword>
<keyword evidence="4" id="KW-1185">Reference proteome</keyword>
<proteinExistence type="predicted"/>
<accession>A0A3N0I333</accession>
<organism evidence="3 4">
    <name type="scientific">Absicoccus porci</name>
    <dbReference type="NCBI Taxonomy" id="2486576"/>
    <lineage>
        <taxon>Bacteria</taxon>
        <taxon>Bacillati</taxon>
        <taxon>Bacillota</taxon>
        <taxon>Erysipelotrichia</taxon>
        <taxon>Erysipelotrichales</taxon>
        <taxon>Erysipelotrichaceae</taxon>
        <taxon>Absicoccus</taxon>
    </lineage>
</organism>
<evidence type="ECO:0000313" key="3">
    <source>
        <dbReference type="EMBL" id="RNM30732.1"/>
    </source>
</evidence>
<dbReference type="Pfam" id="PF02302">
    <property type="entry name" value="PTS_IIB"/>
    <property type="match status" value="1"/>
</dbReference>
<dbReference type="OrthoDB" id="7065341at2"/>
<feature type="domain" description="Phosphotransferase system EIIB component type 2/3" evidence="2">
    <location>
        <begin position="6"/>
        <end position="65"/>
    </location>
</feature>
<protein>
    <submittedName>
        <fullName evidence="3">PTS fructose transporter subunit IIB</fullName>
    </submittedName>
</protein>
<dbReference type="InterPro" id="IPR036095">
    <property type="entry name" value="PTS_EIIB-like_sf"/>
</dbReference>
<name>A0A3N0I333_9FIRM</name>
<dbReference type="Proteomes" id="UP000276568">
    <property type="component" value="Unassembled WGS sequence"/>
</dbReference>
<dbReference type="AlphaFoldDB" id="A0A3N0I333"/>
<dbReference type="InterPro" id="IPR003501">
    <property type="entry name" value="PTS_EIIB_2/3"/>
</dbReference>
<dbReference type="GO" id="GO:0008982">
    <property type="term" value="F:protein-N(PI)-phosphohistidine-sugar phosphotransferase activity"/>
    <property type="evidence" value="ECO:0007669"/>
    <property type="project" value="InterPro"/>
</dbReference>
<reference evidence="3 4" key="1">
    <citation type="submission" date="2018-11" db="EMBL/GenBank/DDBJ databases">
        <title>Clostridium sp. nov., a member of the family Erysipelotrichaceae isolated from pig faeces.</title>
        <authorList>
            <person name="Chang Y.-H."/>
        </authorList>
    </citation>
    <scope>NUCLEOTIDE SEQUENCE [LARGE SCALE GENOMIC DNA]</scope>
    <source>
        <strain evidence="3 4">YH-panp20</strain>
    </source>
</reference>
<evidence type="ECO:0000256" key="1">
    <source>
        <dbReference type="ARBA" id="ARBA00022679"/>
    </source>
</evidence>
<dbReference type="GO" id="GO:0009401">
    <property type="term" value="P:phosphoenolpyruvate-dependent sugar phosphotransferase system"/>
    <property type="evidence" value="ECO:0007669"/>
    <property type="project" value="InterPro"/>
</dbReference>
<evidence type="ECO:0000259" key="2">
    <source>
        <dbReference type="Pfam" id="PF02302"/>
    </source>
</evidence>
<dbReference type="EMBL" id="RJQC01000002">
    <property type="protein sequence ID" value="RNM30732.1"/>
    <property type="molecule type" value="Genomic_DNA"/>
</dbReference>
<comment type="caution">
    <text evidence="3">The sequence shown here is derived from an EMBL/GenBank/DDBJ whole genome shotgun (WGS) entry which is preliminary data.</text>
</comment>
<evidence type="ECO:0000313" key="4">
    <source>
        <dbReference type="Proteomes" id="UP000276568"/>
    </source>
</evidence>
<dbReference type="Gene3D" id="3.40.50.2300">
    <property type="match status" value="1"/>
</dbReference>
<dbReference type="CDD" id="cd05566">
    <property type="entry name" value="PTS_IIB_galactitol"/>
    <property type="match status" value="1"/>
</dbReference>
<gene>
    <name evidence="3" type="ORF">EDX97_06680</name>
</gene>
<dbReference type="SUPFAM" id="SSF52794">
    <property type="entry name" value="PTS system IIB component-like"/>
    <property type="match status" value="1"/>
</dbReference>
<dbReference type="RefSeq" id="WP_128520379.1">
    <property type="nucleotide sequence ID" value="NZ_CAUWBR010000031.1"/>
</dbReference>
<sequence length="101" mass="10783">MAKSVRILSICGSGTVTSSMVASKLKDYLQGQGYSVTSTEAKPQQALQLAQSGRFDIIAHTSPLPRGDYGIPCVNAFACITGMGEDKFFKDFMDALKSIGK</sequence>